<comment type="caution">
    <text evidence="1">The sequence shown here is derived from an EMBL/GenBank/DDBJ whole genome shotgun (WGS) entry which is preliminary data.</text>
</comment>
<evidence type="ECO:0000313" key="2">
    <source>
        <dbReference type="Proteomes" id="UP000447434"/>
    </source>
</evidence>
<accession>A0A6A4R871</accession>
<dbReference type="Proteomes" id="UP000447434">
    <property type="component" value="Chromosome 1"/>
</dbReference>
<protein>
    <submittedName>
        <fullName evidence="1">Uncharacterized protein</fullName>
    </submittedName>
</protein>
<evidence type="ECO:0000313" key="1">
    <source>
        <dbReference type="EMBL" id="KAE9622021.1"/>
    </source>
</evidence>
<proteinExistence type="predicted"/>
<sequence length="54" mass="6637">MFEMQIIWVLKETHLVDHIHINLVFFSMKLDHGFHNNRNTKVLKYDGYYDSIRQ</sequence>
<keyword evidence="2" id="KW-1185">Reference proteome</keyword>
<dbReference type="AlphaFoldDB" id="A0A6A4R871"/>
<gene>
    <name evidence="1" type="ORF">Lalb_Chr01g0020911</name>
</gene>
<name>A0A6A4R871_LUPAL</name>
<dbReference type="EMBL" id="WOCE01000001">
    <property type="protein sequence ID" value="KAE9622021.1"/>
    <property type="molecule type" value="Genomic_DNA"/>
</dbReference>
<reference evidence="2" key="1">
    <citation type="journal article" date="2020" name="Nat. Commun.">
        <title>Genome sequence of the cluster root forming white lupin.</title>
        <authorList>
            <person name="Hufnagel B."/>
            <person name="Marques A."/>
            <person name="Soriano A."/>
            <person name="Marques L."/>
            <person name="Divol F."/>
            <person name="Doumas P."/>
            <person name="Sallet E."/>
            <person name="Mancinotti D."/>
            <person name="Carrere S."/>
            <person name="Marande W."/>
            <person name="Arribat S."/>
            <person name="Keller J."/>
            <person name="Huneau C."/>
            <person name="Blein T."/>
            <person name="Aime D."/>
            <person name="Laguerre M."/>
            <person name="Taylor J."/>
            <person name="Schubert V."/>
            <person name="Nelson M."/>
            <person name="Geu-Flores F."/>
            <person name="Crespi M."/>
            <person name="Gallardo-Guerrero K."/>
            <person name="Delaux P.-M."/>
            <person name="Salse J."/>
            <person name="Berges H."/>
            <person name="Guyot R."/>
            <person name="Gouzy J."/>
            <person name="Peret B."/>
        </authorList>
    </citation>
    <scope>NUCLEOTIDE SEQUENCE [LARGE SCALE GENOMIC DNA]</scope>
    <source>
        <strain evidence="2">cv. Amiga</strain>
    </source>
</reference>
<organism evidence="1 2">
    <name type="scientific">Lupinus albus</name>
    <name type="common">White lupine</name>
    <name type="synonym">Lupinus termis</name>
    <dbReference type="NCBI Taxonomy" id="3870"/>
    <lineage>
        <taxon>Eukaryota</taxon>
        <taxon>Viridiplantae</taxon>
        <taxon>Streptophyta</taxon>
        <taxon>Embryophyta</taxon>
        <taxon>Tracheophyta</taxon>
        <taxon>Spermatophyta</taxon>
        <taxon>Magnoliopsida</taxon>
        <taxon>eudicotyledons</taxon>
        <taxon>Gunneridae</taxon>
        <taxon>Pentapetalae</taxon>
        <taxon>rosids</taxon>
        <taxon>fabids</taxon>
        <taxon>Fabales</taxon>
        <taxon>Fabaceae</taxon>
        <taxon>Papilionoideae</taxon>
        <taxon>50 kb inversion clade</taxon>
        <taxon>genistoids sensu lato</taxon>
        <taxon>core genistoids</taxon>
        <taxon>Genisteae</taxon>
        <taxon>Lupinus</taxon>
    </lineage>
</organism>